<keyword evidence="3" id="KW-1185">Reference proteome</keyword>
<evidence type="ECO:0000313" key="2">
    <source>
        <dbReference type="EMBL" id="QPZ90023.1"/>
    </source>
</evidence>
<reference evidence="2 3" key="1">
    <citation type="submission" date="2020-05" db="EMBL/GenBank/DDBJ databases">
        <title>Thioclava electrotropha strain Elox9 finished genome.</title>
        <authorList>
            <person name="Rowe A.R."/>
            <person name="Wilbanks E.G."/>
        </authorList>
    </citation>
    <scope>NUCLEOTIDE SEQUENCE [LARGE SCALE GENOMIC DNA]</scope>
    <source>
        <strain evidence="2 3">Elox9</strain>
    </source>
</reference>
<protein>
    <recommendedName>
        <fullName evidence="4">DUF4412 domain-containing protein</fullName>
    </recommendedName>
</protein>
<proteinExistence type="predicted"/>
<evidence type="ECO:0000313" key="3">
    <source>
        <dbReference type="Proteomes" id="UP000192422"/>
    </source>
</evidence>
<feature type="chain" id="PRO_5045501764" description="DUF4412 domain-containing protein" evidence="1">
    <location>
        <begin position="25"/>
        <end position="270"/>
    </location>
</feature>
<dbReference type="RefSeq" id="WP_083080256.1">
    <property type="nucleotide sequence ID" value="NZ_CP053562.1"/>
</dbReference>
<evidence type="ECO:0000256" key="1">
    <source>
        <dbReference type="SAM" id="SignalP"/>
    </source>
</evidence>
<name>A0ABX6YQS3_9RHOB</name>
<dbReference type="Proteomes" id="UP000192422">
    <property type="component" value="Chromosome"/>
</dbReference>
<keyword evidence="1" id="KW-0732">Signal</keyword>
<accession>A0ABX6YQS3</accession>
<organism evidence="2 3">
    <name type="scientific">Thioclava electrotropha</name>
    <dbReference type="NCBI Taxonomy" id="1549850"/>
    <lineage>
        <taxon>Bacteria</taxon>
        <taxon>Pseudomonadati</taxon>
        <taxon>Pseudomonadota</taxon>
        <taxon>Alphaproteobacteria</taxon>
        <taxon>Rhodobacterales</taxon>
        <taxon>Paracoccaceae</taxon>
        <taxon>Thioclava</taxon>
    </lineage>
</organism>
<gene>
    <name evidence="2" type="ORF">AKL02_003395</name>
</gene>
<sequence length="270" mass="28835">MKSISILFAAVLLSQALSPVTASAGEEMNSPSGIVRIVGGELEMKSVEVGGKRFPLGDFHGDLIEKVGSLVLVSVASGGVACPTNYAWLDTTPGHLRLTDTFGTCSEIYELSHDAETVTLTMPSMDPSEGQVAFIFDGQSVVRKVLGLKSSKVARNSAGNADAWIGESPYEYLTAAEMEPTLLREMTWSQLDMLRRYMTVGLQQMTVEGNWIVGSGCLPQVCAGNHAAIALYRSTGQLVAAIKRDGHEPVLIGEPPEALPNTIRAIMVAH</sequence>
<evidence type="ECO:0008006" key="4">
    <source>
        <dbReference type="Google" id="ProtNLM"/>
    </source>
</evidence>
<dbReference type="EMBL" id="CP053562">
    <property type="protein sequence ID" value="QPZ90023.1"/>
    <property type="molecule type" value="Genomic_DNA"/>
</dbReference>
<feature type="signal peptide" evidence="1">
    <location>
        <begin position="1"/>
        <end position="24"/>
    </location>
</feature>